<evidence type="ECO:0000256" key="6">
    <source>
        <dbReference type="SAM" id="MobiDB-lite"/>
    </source>
</evidence>
<dbReference type="Pfam" id="PF14214">
    <property type="entry name" value="Helitron_like_N"/>
    <property type="match status" value="1"/>
</dbReference>
<reference evidence="8" key="4">
    <citation type="submission" date="2025-09" db="UniProtKB">
        <authorList>
            <consortium name="Ensembl"/>
        </authorList>
    </citation>
    <scope>IDENTIFICATION</scope>
    <source>
        <strain evidence="8">HNI</strain>
    </source>
</reference>
<dbReference type="SUPFAM" id="SSF52266">
    <property type="entry name" value="SGNH hydrolase"/>
    <property type="match status" value="1"/>
</dbReference>
<proteinExistence type="predicted"/>
<dbReference type="EC" id="3.4.19.12" evidence="2"/>
<comment type="catalytic activity">
    <reaction evidence="1">
        <text>Thiol-dependent hydrolysis of ester, thioester, amide, peptide and isopeptide bonds formed by the C-terminal Gly of ubiquitin (a 76-residue protein attached to proteins as an intracellular targeting signal).</text>
        <dbReference type="EC" id="3.4.19.12"/>
    </reaction>
</comment>
<dbReference type="InterPro" id="IPR025476">
    <property type="entry name" value="Helitron_helicase-like"/>
</dbReference>
<feature type="domain" description="OTU" evidence="7">
    <location>
        <begin position="591"/>
        <end position="718"/>
    </location>
</feature>
<dbReference type="Gene3D" id="3.90.70.80">
    <property type="match status" value="1"/>
</dbReference>
<keyword evidence="3" id="KW-0645">Protease</keyword>
<feature type="region of interest" description="Disordered" evidence="6">
    <location>
        <begin position="1248"/>
        <end position="1270"/>
    </location>
</feature>
<evidence type="ECO:0000256" key="4">
    <source>
        <dbReference type="ARBA" id="ARBA00022786"/>
    </source>
</evidence>
<evidence type="ECO:0000313" key="8">
    <source>
        <dbReference type="Ensembl" id="ENSORLP00020013661.1"/>
    </source>
</evidence>
<organism evidence="8 9">
    <name type="scientific">Oryzias latipes</name>
    <name type="common">Japanese rice fish</name>
    <name type="synonym">Japanese killifish</name>
    <dbReference type="NCBI Taxonomy" id="8090"/>
    <lineage>
        <taxon>Eukaryota</taxon>
        <taxon>Metazoa</taxon>
        <taxon>Chordata</taxon>
        <taxon>Craniata</taxon>
        <taxon>Vertebrata</taxon>
        <taxon>Euteleostomi</taxon>
        <taxon>Actinopterygii</taxon>
        <taxon>Neopterygii</taxon>
        <taxon>Teleostei</taxon>
        <taxon>Neoteleostei</taxon>
        <taxon>Acanthomorphata</taxon>
        <taxon>Ovalentaria</taxon>
        <taxon>Atherinomorphae</taxon>
        <taxon>Beloniformes</taxon>
        <taxon>Adrianichthyidae</taxon>
        <taxon>Oryziinae</taxon>
        <taxon>Oryzias</taxon>
    </lineage>
</organism>
<dbReference type="PANTHER" id="PTHR12419">
    <property type="entry name" value="OTU DOMAIN CONTAINING PROTEIN"/>
    <property type="match status" value="1"/>
</dbReference>
<name>A0A3P9KZ78_ORYLA</name>
<keyword evidence="5" id="KW-0788">Thiol protease</keyword>
<dbReference type="SUPFAM" id="SSF54001">
    <property type="entry name" value="Cysteine proteinases"/>
    <property type="match status" value="1"/>
</dbReference>
<dbReference type="InterPro" id="IPR036514">
    <property type="entry name" value="SGNH_hydro_sf"/>
</dbReference>
<dbReference type="Pfam" id="PF02338">
    <property type="entry name" value="OTU"/>
    <property type="match status" value="1"/>
</dbReference>
<protein>
    <recommendedName>
        <fullName evidence="2">ubiquitinyl hydrolase 1</fullName>
        <ecNumber evidence="2">3.4.19.12</ecNumber>
    </recommendedName>
</protein>
<evidence type="ECO:0000256" key="1">
    <source>
        <dbReference type="ARBA" id="ARBA00000707"/>
    </source>
</evidence>
<feature type="compositionally biased region" description="Basic and acidic residues" evidence="6">
    <location>
        <begin position="1248"/>
        <end position="1264"/>
    </location>
</feature>
<dbReference type="InterPro" id="IPR050704">
    <property type="entry name" value="Peptidase_C85-like"/>
</dbReference>
<evidence type="ECO:0000256" key="3">
    <source>
        <dbReference type="ARBA" id="ARBA00022670"/>
    </source>
</evidence>
<feature type="region of interest" description="Disordered" evidence="6">
    <location>
        <begin position="342"/>
        <end position="444"/>
    </location>
</feature>
<accession>A0A3P9KZ78</accession>
<reference evidence="8 9" key="2">
    <citation type="submission" date="2017-04" db="EMBL/GenBank/DDBJ databases">
        <title>CpG methylation of centromeres and impact of large insertions on vertebrate speciation.</title>
        <authorList>
            <person name="Ichikawa K."/>
            <person name="Yoshimura J."/>
            <person name="Morishita S."/>
        </authorList>
    </citation>
    <scope>NUCLEOTIDE SEQUENCE</scope>
    <source>
        <strain evidence="8 9">HNI</strain>
    </source>
</reference>
<feature type="compositionally biased region" description="Basic and acidic residues" evidence="6">
    <location>
        <begin position="409"/>
        <end position="425"/>
    </location>
</feature>
<feature type="region of interest" description="Disordered" evidence="6">
    <location>
        <begin position="1"/>
        <end position="60"/>
    </location>
</feature>
<evidence type="ECO:0000256" key="2">
    <source>
        <dbReference type="ARBA" id="ARBA00012759"/>
    </source>
</evidence>
<keyword evidence="5" id="KW-0378">Hydrolase</keyword>
<evidence type="ECO:0000256" key="5">
    <source>
        <dbReference type="ARBA" id="ARBA00022807"/>
    </source>
</evidence>
<dbReference type="Pfam" id="PF20209">
    <property type="entry name" value="DUF6570"/>
    <property type="match status" value="1"/>
</dbReference>
<feature type="compositionally biased region" description="Basic residues" evidence="6">
    <location>
        <begin position="1"/>
        <end position="12"/>
    </location>
</feature>
<reference key="1">
    <citation type="journal article" date="2007" name="Nature">
        <title>The medaka draft genome and insights into vertebrate genome evolution.</title>
        <authorList>
            <person name="Kasahara M."/>
            <person name="Naruse K."/>
            <person name="Sasaki S."/>
            <person name="Nakatani Y."/>
            <person name="Qu W."/>
            <person name="Ahsan B."/>
            <person name="Yamada T."/>
            <person name="Nagayasu Y."/>
            <person name="Doi K."/>
            <person name="Kasai Y."/>
            <person name="Jindo T."/>
            <person name="Kobayashi D."/>
            <person name="Shimada A."/>
            <person name="Toyoda A."/>
            <person name="Kuroki Y."/>
            <person name="Fujiyama A."/>
            <person name="Sasaki T."/>
            <person name="Shimizu A."/>
            <person name="Asakawa S."/>
            <person name="Shimizu N."/>
            <person name="Hashimoto S."/>
            <person name="Yang J."/>
            <person name="Lee Y."/>
            <person name="Matsushima K."/>
            <person name="Sugano S."/>
            <person name="Sakaizumi M."/>
            <person name="Narita T."/>
            <person name="Ohishi K."/>
            <person name="Haga S."/>
            <person name="Ohta F."/>
            <person name="Nomoto H."/>
            <person name="Nogata K."/>
            <person name="Morishita T."/>
            <person name="Endo T."/>
            <person name="Shin-I T."/>
            <person name="Takeda H."/>
            <person name="Morishita S."/>
            <person name="Kohara Y."/>
        </authorList>
    </citation>
    <scope>NUCLEOTIDE SEQUENCE [LARGE SCALE GENOMIC DNA]</scope>
    <source>
        <strain>Hd-rR</strain>
    </source>
</reference>
<dbReference type="InterPro" id="IPR046700">
    <property type="entry name" value="DUF6570"/>
</dbReference>
<evidence type="ECO:0000313" key="9">
    <source>
        <dbReference type="Proteomes" id="UP000265180"/>
    </source>
</evidence>
<dbReference type="Gene3D" id="3.40.50.1110">
    <property type="entry name" value="SGNH hydrolase"/>
    <property type="match status" value="1"/>
</dbReference>
<dbReference type="PROSITE" id="PS50802">
    <property type="entry name" value="OTU"/>
    <property type="match status" value="1"/>
</dbReference>
<dbReference type="CDD" id="cd22755">
    <property type="entry name" value="OTU_CeDUB-like"/>
    <property type="match status" value="1"/>
</dbReference>
<evidence type="ECO:0000259" key="7">
    <source>
        <dbReference type="PROSITE" id="PS50802"/>
    </source>
</evidence>
<dbReference type="GO" id="GO:0004843">
    <property type="term" value="F:cysteine-type deubiquitinase activity"/>
    <property type="evidence" value="ECO:0007669"/>
    <property type="project" value="UniProtKB-EC"/>
</dbReference>
<dbReference type="Proteomes" id="UP000265180">
    <property type="component" value="Chromosome 17"/>
</dbReference>
<dbReference type="InterPro" id="IPR038765">
    <property type="entry name" value="Papain-like_cys_pep_sf"/>
</dbReference>
<feature type="compositionally biased region" description="Low complexity" evidence="6">
    <location>
        <begin position="361"/>
        <end position="373"/>
    </location>
</feature>
<keyword evidence="4" id="KW-0833">Ubl conjugation pathway</keyword>
<dbReference type="InterPro" id="IPR003323">
    <property type="entry name" value="OTU_dom"/>
</dbReference>
<sequence length="1565" mass="176093">MPRGKDHRRARARNFAPMDLGPTGHPSPSAPSSRSGTGFRHPVRRWPVSSATGKSHKCLVPPESPGEKFVLVVGDSHLRALVDGIVRMPGGGGMTFGFMSTPGASAAELYKEVRHANIPRTPDLVCLLAPSNNLTASRTLPEAAVDFRRLLALLQSKWSKLFVLDFPPRLTVAPDLQTFLRQDFNRVAAQMGIKYLSVAEHFSLDHLALWARDGVHLSDDGGMVLLASLLWNYSALQLVEPEVQAPPPASPRPAVRRVAPKVVVREHPVSPPPTNPFEWACKVGKAKKASPSGADRSPLASWHGRGLEQAAPLPVSPVRFSPAILDLMDKFYPSDLDCAGAAAPVPAGNKTSRARRRRRAVAASQRAAPRPQAEVPEHVEVKPRPSPARRARKERVPAQDRVGVTPRSPTKDATVERPVDQDQQQRGRPAAGGKKSSKGKSCSPSCICCVVQPSSDPVILFGPSEGNSEVVAAPASCSVEAVSDSSSVDMEVGVTFGSSDDELLTSEVQEPGPVPAAGTLKFPSIRGSFHQGSELFVEEQDVIFSEPEQEIFYFNPLNRHVCQALSSMLNIEFQNFNAPPAPPIGLLGPPCTNEKIIGDGNCYFRAISQAVSGSQNSHRKIRLAIVKQLETNPDLYSWVIGREYSSVAEYITKSRMRFVSVWATDVEIQATADLLGVNVFVLFDGRWLRHQSSGQQLCENAIYIENCGGTHFETVLCVKDPQQDRCVGCCPSANKQPKTYYMRSYAKDDNNLTGVQTNSITDSQIKCRNLTTKYFLSQKRQQTTKKFKGKIYRENERERLKHTIQKKYFKDASYRQKVKLIIKTRRQISYVENEDYREMLKSKVKAKYRHDAAHKTMMKALSIQKYRDNTAHKIMVKALSKQKYRDNAAHKIVVKALSKQKYRDNAAHKIVVKALSKQKYRDNAAHRTNVKALSKQKYRDNAAHRTNVKALSKQKYSGDSAHRTKVKALSIDKNKRDATHKIKVNVAIKKRYRENPAFRKSVINNVQQKRQLNKNKAESFQEVMQDFLKKVEKGPEFVCCVCNRLLFHHQVLLCVRETYSKSAKMAEIADVCISEDYLHRCNMDCESPCLFLGTARSALWICHCCDSKLKRGLTPPEWVGNNLEVCPVPPELACLNSLEQHLIALHIPFMKMLALPKGGQNGVHGPITCVPANLVQTTNVLPRSDMEGSLLRVKLKRKLTYKGHYEYQFVDTMHIRRALQYLKRNNKYYKDIEFNEAWLNDFCKEELEEENRNEPEKQTDKKEDEADDGEDELLHDRQNHCMFQDSALFPVDIGQEVLDQYFEDILNLAPAEGNNPVRLLTNRENEAKCFPVIFPDGKNVYHENRKFKLTLSRYFNNRILHADGRFAQNVEYIFFAQYMSEVEKVVSSVSVALRKEKSGSASEGVSADAHSEKTLKKLLEADQGFCFLRPIRGTPAFWQATQKDLLACVRQLGIPTWFCSFSAADMRWKNLLDTVLRQEGRTQTADQLDWAEVLKEIVLAVQQHSRNHTKSCKKGGTKCRFNFPKTASGRTFVIEDEKIVKCPKCTDPNVQSRRSIQIRMHLLED</sequence>
<dbReference type="GO" id="GO:0006508">
    <property type="term" value="P:proteolysis"/>
    <property type="evidence" value="ECO:0007669"/>
    <property type="project" value="UniProtKB-KW"/>
</dbReference>
<reference evidence="8" key="3">
    <citation type="submission" date="2025-08" db="UniProtKB">
        <authorList>
            <consortium name="Ensembl"/>
        </authorList>
    </citation>
    <scope>IDENTIFICATION</scope>
    <source>
        <strain evidence="8">HNI</strain>
    </source>
</reference>
<dbReference type="Ensembl" id="ENSORLT00020032731.1">
    <property type="protein sequence ID" value="ENSORLP00020013661.1"/>
    <property type="gene ID" value="ENSORLG00020014630.1"/>
</dbReference>